<dbReference type="InterPro" id="IPR015884">
    <property type="entry name" value="Malic_enzyme_CS"/>
</dbReference>
<dbReference type="SMART" id="SM00919">
    <property type="entry name" value="Malic_M"/>
    <property type="match status" value="1"/>
</dbReference>
<reference evidence="8" key="1">
    <citation type="submission" date="2021-02" db="EMBL/GenBank/DDBJ databases">
        <authorList>
            <person name="Nowell W R."/>
        </authorList>
    </citation>
    <scope>NUCLEOTIDE SEQUENCE</scope>
</reference>
<dbReference type="PANTHER" id="PTHR23406:SF90">
    <property type="entry name" value="MALIC ENZYME-RELATED"/>
    <property type="match status" value="1"/>
</dbReference>
<dbReference type="Pfam" id="PF03949">
    <property type="entry name" value="Malic_M"/>
    <property type="match status" value="1"/>
</dbReference>
<comment type="cofactor">
    <cofactor evidence="6">
        <name>Mg(2+)</name>
        <dbReference type="ChEBI" id="CHEBI:18420"/>
    </cofactor>
    <cofactor evidence="6">
        <name>Mn(2+)</name>
        <dbReference type="ChEBI" id="CHEBI:29035"/>
    </cofactor>
    <text evidence="6">Divalent metal cations. Prefers magnesium or manganese.</text>
</comment>
<dbReference type="InterPro" id="IPR046346">
    <property type="entry name" value="Aminoacid_DH-like_N_sf"/>
</dbReference>
<feature type="domain" description="Malic enzyme NAD-binding" evidence="7">
    <location>
        <begin position="44"/>
        <end position="297"/>
    </location>
</feature>
<dbReference type="Gene3D" id="3.40.50.720">
    <property type="entry name" value="NAD(P)-binding Rossmann-like Domain"/>
    <property type="match status" value="1"/>
</dbReference>
<dbReference type="NCBIfam" id="NF010052">
    <property type="entry name" value="PRK13529.1"/>
    <property type="match status" value="1"/>
</dbReference>
<dbReference type="PROSITE" id="PS00331">
    <property type="entry name" value="MALIC_ENZYMES"/>
    <property type="match status" value="1"/>
</dbReference>
<organism evidence="8 9">
    <name type="scientific">Rotaria magnacalcarata</name>
    <dbReference type="NCBI Taxonomy" id="392030"/>
    <lineage>
        <taxon>Eukaryota</taxon>
        <taxon>Metazoa</taxon>
        <taxon>Spiralia</taxon>
        <taxon>Gnathifera</taxon>
        <taxon>Rotifera</taxon>
        <taxon>Eurotatoria</taxon>
        <taxon>Bdelloidea</taxon>
        <taxon>Philodinida</taxon>
        <taxon>Philodinidae</taxon>
        <taxon>Rotaria</taxon>
    </lineage>
</organism>
<dbReference type="SUPFAM" id="SSF53223">
    <property type="entry name" value="Aminoacid dehydrogenase-like, N-terminal domain"/>
    <property type="match status" value="1"/>
</dbReference>
<evidence type="ECO:0000259" key="7">
    <source>
        <dbReference type="SMART" id="SM00919"/>
    </source>
</evidence>
<dbReference type="InterPro" id="IPR001891">
    <property type="entry name" value="Malic_OxRdtase"/>
</dbReference>
<dbReference type="CDD" id="cd05312">
    <property type="entry name" value="NAD_bind_1_malic_enz"/>
    <property type="match status" value="1"/>
</dbReference>
<evidence type="ECO:0000256" key="2">
    <source>
        <dbReference type="ARBA" id="ARBA00008785"/>
    </source>
</evidence>
<dbReference type="PRINTS" id="PR00072">
    <property type="entry name" value="MALOXRDTASE"/>
</dbReference>
<dbReference type="PIRSF" id="PIRSF000106">
    <property type="entry name" value="ME"/>
    <property type="match status" value="1"/>
</dbReference>
<dbReference type="InterPro" id="IPR037062">
    <property type="entry name" value="Malic_N_dom_sf"/>
</dbReference>
<feature type="binding site" evidence="6">
    <location>
        <position position="19"/>
    </location>
    <ligand>
        <name>a divalent metal cation</name>
        <dbReference type="ChEBI" id="CHEBI:60240"/>
    </ligand>
</feature>
<dbReference type="GO" id="GO:0046872">
    <property type="term" value="F:metal ion binding"/>
    <property type="evidence" value="ECO:0007669"/>
    <property type="project" value="UniProtKB-KW"/>
</dbReference>
<gene>
    <name evidence="8" type="ORF">SMN809_LOCUS66603</name>
</gene>
<comment type="caution">
    <text evidence="8">The sequence shown here is derived from an EMBL/GenBank/DDBJ whole genome shotgun (WGS) entry which is preliminary data.</text>
</comment>
<evidence type="ECO:0000256" key="4">
    <source>
        <dbReference type="ARBA" id="ARBA00023002"/>
    </source>
</evidence>
<evidence type="ECO:0000313" key="8">
    <source>
        <dbReference type="EMBL" id="CAF5173422.1"/>
    </source>
</evidence>
<dbReference type="GO" id="GO:0006108">
    <property type="term" value="P:malate metabolic process"/>
    <property type="evidence" value="ECO:0007669"/>
    <property type="project" value="TreeGrafter"/>
</dbReference>
<feature type="binding site" evidence="6">
    <location>
        <position position="43"/>
    </location>
    <ligand>
        <name>a divalent metal cation</name>
        <dbReference type="ChEBI" id="CHEBI:60240"/>
    </ligand>
</feature>
<feature type="non-terminal residue" evidence="8">
    <location>
        <position position="1"/>
    </location>
</feature>
<dbReference type="FunFam" id="3.40.50.720:FF:000060">
    <property type="entry name" value="Malic enzyme"/>
    <property type="match status" value="1"/>
</dbReference>
<feature type="binding site" evidence="5">
    <location>
        <position position="184"/>
    </location>
    <ligand>
        <name>(S)-malate</name>
        <dbReference type="ChEBI" id="CHEBI:15589"/>
    </ligand>
</feature>
<accession>A0A8S3H0L7</accession>
<evidence type="ECO:0000256" key="6">
    <source>
        <dbReference type="PIRSR" id="PIRSR000106-3"/>
    </source>
</evidence>
<evidence type="ECO:0000256" key="3">
    <source>
        <dbReference type="ARBA" id="ARBA00022723"/>
    </source>
</evidence>
<comment type="cofactor">
    <cofactor evidence="1">
        <name>Mn(2+)</name>
        <dbReference type="ChEBI" id="CHEBI:29035"/>
    </cofactor>
</comment>
<proteinExistence type="inferred from homology"/>
<feature type="binding site" evidence="5">
    <location>
        <position position="228"/>
    </location>
    <ligand>
        <name>(S)-malate</name>
        <dbReference type="ChEBI" id="CHEBI:15589"/>
    </ligand>
</feature>
<dbReference type="GO" id="GO:0005739">
    <property type="term" value="C:mitochondrion"/>
    <property type="evidence" value="ECO:0007669"/>
    <property type="project" value="TreeGrafter"/>
</dbReference>
<dbReference type="Proteomes" id="UP000676336">
    <property type="component" value="Unassembled WGS sequence"/>
</dbReference>
<dbReference type="EMBL" id="CAJOBI010313677">
    <property type="protein sequence ID" value="CAF5173422.1"/>
    <property type="molecule type" value="Genomic_DNA"/>
</dbReference>
<evidence type="ECO:0000256" key="1">
    <source>
        <dbReference type="ARBA" id="ARBA00001936"/>
    </source>
</evidence>
<protein>
    <recommendedName>
        <fullName evidence="7">Malic enzyme NAD-binding domain-containing protein</fullName>
    </recommendedName>
</protein>
<dbReference type="InterPro" id="IPR036291">
    <property type="entry name" value="NAD(P)-bd_dom_sf"/>
</dbReference>
<evidence type="ECO:0000313" key="9">
    <source>
        <dbReference type="Proteomes" id="UP000676336"/>
    </source>
</evidence>
<name>A0A8S3H0L7_9BILA</name>
<evidence type="ECO:0000256" key="5">
    <source>
        <dbReference type="PIRSR" id="PIRSR000106-2"/>
    </source>
</evidence>
<dbReference type="SUPFAM" id="SSF51735">
    <property type="entry name" value="NAD(P)-binding Rossmann-fold domains"/>
    <property type="match status" value="1"/>
</dbReference>
<keyword evidence="3 6" id="KW-0479">Metal-binding</keyword>
<sequence length="339" mass="37714">DIVFYESIRFGKQCLIQFEDFANHNAFRLLAKYRDTYCTFNDDIQGTASVAVAGILGAIKITGKKLVDNRFLFYGAGEASIGIAELLSLALTREGLSQEEARKKIFLVDSKGLIVKNRPGSKLNREKKQFAHEHEPVTKLIDVVHTVKPSFLIGAAGQGAAFTSDVLEAMGSINKRPVIFALSNPTSKAECTAREAYEATDGQCVFASGSPFPRFEYNDKIFIPGQGNNSYIFPGVGLAIVTFGIRHIPDELFYLAAKTLSEQVTEADLSVGLVYPPIEKIRQVSRKIAVKISEYAYDKNLATVWPKPDNLDKFLFEKQYSVEYDDGLPPRWEKPNYST</sequence>
<feature type="binding site" evidence="6">
    <location>
        <position position="20"/>
    </location>
    <ligand>
        <name>a divalent metal cation</name>
        <dbReference type="ChEBI" id="CHEBI:60240"/>
    </ligand>
</feature>
<comment type="similarity">
    <text evidence="2">Belongs to the malic enzymes family.</text>
</comment>
<dbReference type="Gene3D" id="3.40.50.10380">
    <property type="entry name" value="Malic enzyme, N-terminal domain"/>
    <property type="match status" value="1"/>
</dbReference>
<dbReference type="PANTHER" id="PTHR23406">
    <property type="entry name" value="MALIC ENZYME-RELATED"/>
    <property type="match status" value="1"/>
</dbReference>
<keyword evidence="4" id="KW-0560">Oxidoreductase</keyword>
<dbReference type="GO" id="GO:0051287">
    <property type="term" value="F:NAD binding"/>
    <property type="evidence" value="ECO:0007669"/>
    <property type="project" value="InterPro"/>
</dbReference>
<dbReference type="AlphaFoldDB" id="A0A8S3H0L7"/>
<dbReference type="InterPro" id="IPR012302">
    <property type="entry name" value="Malic_NAD-bd"/>
</dbReference>
<dbReference type="GO" id="GO:0004473">
    <property type="term" value="F:malate dehydrogenase (decarboxylating) (NADP+) activity"/>
    <property type="evidence" value="ECO:0007669"/>
    <property type="project" value="TreeGrafter"/>
</dbReference>